<protein>
    <submittedName>
        <fullName evidence="2">Uncharacterized protein</fullName>
    </submittedName>
</protein>
<organism evidence="2 3">
    <name type="scientific">Puccinia coronata f. sp. avenae</name>
    <dbReference type="NCBI Taxonomy" id="200324"/>
    <lineage>
        <taxon>Eukaryota</taxon>
        <taxon>Fungi</taxon>
        <taxon>Dikarya</taxon>
        <taxon>Basidiomycota</taxon>
        <taxon>Pucciniomycotina</taxon>
        <taxon>Pucciniomycetes</taxon>
        <taxon>Pucciniales</taxon>
        <taxon>Pucciniaceae</taxon>
        <taxon>Puccinia</taxon>
    </lineage>
</organism>
<sequence>MESQTSDQITQPALQPTSPANIPSARTPPPRTSSFHYTSCGCFYPKLTSTLHQVNRQSKTTSPEKSCLSLQGFALAPRANFRPALSLQQPILNSKIQQITQWEFTSNISKAKSTMKGFAAALKIPKLLKDKIAKFSKEIEAS</sequence>
<dbReference type="Proteomes" id="UP000235392">
    <property type="component" value="Unassembled WGS sequence"/>
</dbReference>
<gene>
    <name evidence="2" type="ORF">PCASD_15923</name>
</gene>
<evidence type="ECO:0000313" key="3">
    <source>
        <dbReference type="Proteomes" id="UP000235392"/>
    </source>
</evidence>
<evidence type="ECO:0000256" key="1">
    <source>
        <dbReference type="SAM" id="MobiDB-lite"/>
    </source>
</evidence>
<accession>A0A2N5UEV5</accession>
<feature type="compositionally biased region" description="Polar residues" evidence="1">
    <location>
        <begin position="1"/>
        <end position="21"/>
    </location>
</feature>
<evidence type="ECO:0000313" key="2">
    <source>
        <dbReference type="EMBL" id="PLW36285.1"/>
    </source>
</evidence>
<dbReference type="EMBL" id="PGCI01000162">
    <property type="protein sequence ID" value="PLW36285.1"/>
    <property type="molecule type" value="Genomic_DNA"/>
</dbReference>
<reference evidence="2 3" key="1">
    <citation type="submission" date="2017-11" db="EMBL/GenBank/DDBJ databases">
        <title>De novo assembly and phasing of dikaryotic genomes from two isolates of Puccinia coronata f. sp. avenae, the causal agent of oat crown rust.</title>
        <authorList>
            <person name="Miller M.E."/>
            <person name="Zhang Y."/>
            <person name="Omidvar V."/>
            <person name="Sperschneider J."/>
            <person name="Schwessinger B."/>
            <person name="Raley C."/>
            <person name="Palmer J.M."/>
            <person name="Garnica D."/>
            <person name="Upadhyaya N."/>
            <person name="Rathjen J."/>
            <person name="Taylor J.M."/>
            <person name="Park R.F."/>
            <person name="Dodds P.N."/>
            <person name="Hirsch C.D."/>
            <person name="Kianian S.F."/>
            <person name="Figueroa M."/>
        </authorList>
    </citation>
    <scope>NUCLEOTIDE SEQUENCE [LARGE SCALE GENOMIC DNA]</scope>
    <source>
        <strain evidence="2">12SD80</strain>
    </source>
</reference>
<feature type="region of interest" description="Disordered" evidence="1">
    <location>
        <begin position="1"/>
        <end position="33"/>
    </location>
</feature>
<proteinExistence type="predicted"/>
<name>A0A2N5UEV5_9BASI</name>
<dbReference type="AlphaFoldDB" id="A0A2N5UEV5"/>
<comment type="caution">
    <text evidence="2">The sequence shown here is derived from an EMBL/GenBank/DDBJ whole genome shotgun (WGS) entry which is preliminary data.</text>
</comment>